<keyword evidence="3" id="KW-1185">Reference proteome</keyword>
<dbReference type="AlphaFoldDB" id="A0A6L6J9Q9"/>
<evidence type="ECO:0000256" key="1">
    <source>
        <dbReference type="SAM" id="Phobius"/>
    </source>
</evidence>
<keyword evidence="1" id="KW-0812">Transmembrane</keyword>
<accession>A0A6L6J9Q9</accession>
<proteinExistence type="predicted"/>
<feature type="transmembrane region" description="Helical" evidence="1">
    <location>
        <begin position="46"/>
        <end position="65"/>
    </location>
</feature>
<reference evidence="2 3" key="1">
    <citation type="submission" date="2019-11" db="EMBL/GenBank/DDBJ databases">
        <authorList>
            <person name="Dong K."/>
        </authorList>
    </citation>
    <scope>NUCLEOTIDE SEQUENCE [LARGE SCALE GENOMIC DNA]</scope>
    <source>
        <strain evidence="2 3">NBRC 111993</strain>
    </source>
</reference>
<dbReference type="RefSeq" id="WP_155096172.1">
    <property type="nucleotide sequence ID" value="NZ_WMIE01000008.1"/>
</dbReference>
<evidence type="ECO:0000313" key="3">
    <source>
        <dbReference type="Proteomes" id="UP000478183"/>
    </source>
</evidence>
<keyword evidence="1" id="KW-1133">Transmembrane helix</keyword>
<keyword evidence="1" id="KW-0472">Membrane</keyword>
<evidence type="ECO:0000313" key="2">
    <source>
        <dbReference type="EMBL" id="MTH78822.1"/>
    </source>
</evidence>
<organism evidence="2 3">
    <name type="scientific">Paracoccus aestuariivivens</name>
    <dbReference type="NCBI Taxonomy" id="1820333"/>
    <lineage>
        <taxon>Bacteria</taxon>
        <taxon>Pseudomonadati</taxon>
        <taxon>Pseudomonadota</taxon>
        <taxon>Alphaproteobacteria</taxon>
        <taxon>Rhodobacterales</taxon>
        <taxon>Paracoccaceae</taxon>
        <taxon>Paracoccus</taxon>
    </lineage>
</organism>
<feature type="transmembrane region" description="Helical" evidence="1">
    <location>
        <begin position="21"/>
        <end position="40"/>
    </location>
</feature>
<dbReference type="EMBL" id="WMIE01000008">
    <property type="protein sequence ID" value="MTH78822.1"/>
    <property type="molecule type" value="Genomic_DNA"/>
</dbReference>
<dbReference type="Proteomes" id="UP000478183">
    <property type="component" value="Unassembled WGS sequence"/>
</dbReference>
<gene>
    <name evidence="2" type="ORF">GL286_13900</name>
</gene>
<sequence length="66" mass="6644">MAATQLDPAEARSEARIAAGLFLAVLVLIVIAALATAIWGLAALTLIALAGTVTMFGILIAYAAGF</sequence>
<comment type="caution">
    <text evidence="2">The sequence shown here is derived from an EMBL/GenBank/DDBJ whole genome shotgun (WGS) entry which is preliminary data.</text>
</comment>
<name>A0A6L6J9Q9_9RHOB</name>
<protein>
    <submittedName>
        <fullName evidence="2">Uncharacterized protein</fullName>
    </submittedName>
</protein>